<dbReference type="Proteomes" id="UP000481033">
    <property type="component" value="Unassembled WGS sequence"/>
</dbReference>
<dbReference type="EMBL" id="QXHD01000004">
    <property type="protein sequence ID" value="NEZ56977.1"/>
    <property type="molecule type" value="Genomic_DNA"/>
</dbReference>
<protein>
    <submittedName>
        <fullName evidence="2">Uncharacterized protein</fullName>
    </submittedName>
</protein>
<proteinExistence type="predicted"/>
<feature type="coiled-coil region" evidence="1">
    <location>
        <begin position="704"/>
        <end position="731"/>
    </location>
</feature>
<keyword evidence="3" id="KW-1185">Reference proteome</keyword>
<dbReference type="RefSeq" id="WP_163698986.1">
    <property type="nucleotide sequence ID" value="NZ_QXHD01000004.1"/>
</dbReference>
<keyword evidence="1" id="KW-0175">Coiled coil</keyword>
<gene>
    <name evidence="2" type="ORF">DXZ20_15070</name>
</gene>
<dbReference type="AlphaFoldDB" id="A0A6M0RL47"/>
<name>A0A6M0RL47_9CYAN</name>
<sequence>MRPESSPNDLFRFVQLRPPISLAENQFIPLVASTNFFTQMQSATTVTERQSIADTYIANNSESGLFVRSPEQLQHGTAIQNSIATTSDADEPSTDLFIVTLTGLLEIADISELANDAAFQQDRVRLSDTLLARMFTTNSLPNLSILQNIYRAYYLIVQTAAEEDIQLSWDRFLRMSIIIPEDALTSVVSLRKAASSEPTVTAVTTQSEDTTIDRKSQLYNAYQELMRCDRNQNLIQPESAEVNTEGTNVFALKETVVNSLSTETRAVLESQQIDPENTPIHAIVMDIYTTLQQESSAISTSVDPNAQPQIARVIRHAELGSTQRDIRPSGVGNLLVVKQQIKRYEPTEVAHIENILSGEAKSREQRELQLVEETFSNVFETTREEQNELETSQRFELNREASRTIQQDQNVNFGVNLSGKYGPYVEFSTNFELETSQSVEETNSNSTSYAQNIVERSLEKIVEHIREERTRRILREVEEKNTHSLTNNGAEHIRGVYQFVDKIYEAQVFDYGIRMMYDFMIPEPASYLHYLRNQPDSELELPDPPPRFTLTSHTQINETNYGSEAAKYGATEIDPPPAPYVLASAAITNEGGDEGGTPRFAKTKELTIPEEYGPERVEYAAQATTDDDLAITVLIGSRFHRITRSQGGNWPGFPQYISLDSGHYSYPQGTQLSVGVFVFESRTFLVDITIFCKRRPEAYEQWKLKTFQKIQQAYERRVLEYEEKVAAIRAEQALAQAAAEEERSFGAPPSLNRITERNELKKHAISIVTGSRYEFINAVMDGAPPIFDFDEAREEGSLIRFFEQVFEWEQMQYVFYPYFWSRTNTWEDRFTTDNPDPQFREFLKAGAARVVISVRPGFETALQHYLDTGKLWDGQGEPPQITSPLYVSIVDEIKERTGAPQGEILVGEPWDIRVPTNLLYVRANDDLPAWVQNPPGSWQWESTDSEPTPALAIMGLALVDAQTQADIQSIENGDVLSINDMPSMINLRAIADPKYVGSVVLNLNDGQQTRTENTRPYFLYSNNGVQPVLGNYTLSVKAFSKPEGLGIEGRERVVQFSFIE</sequence>
<comment type="caution">
    <text evidence="2">The sequence shown here is derived from an EMBL/GenBank/DDBJ whole genome shotgun (WGS) entry which is preliminary data.</text>
</comment>
<organism evidence="2 3">
    <name type="scientific">Adonisia turfae CCMR0081</name>
    <dbReference type="NCBI Taxonomy" id="2292702"/>
    <lineage>
        <taxon>Bacteria</taxon>
        <taxon>Bacillati</taxon>
        <taxon>Cyanobacteriota</taxon>
        <taxon>Adonisia</taxon>
        <taxon>Adonisia turfae</taxon>
    </lineage>
</organism>
<accession>A0A6M0RL47</accession>
<evidence type="ECO:0000313" key="3">
    <source>
        <dbReference type="Proteomes" id="UP000481033"/>
    </source>
</evidence>
<evidence type="ECO:0000313" key="2">
    <source>
        <dbReference type="EMBL" id="NEZ56977.1"/>
    </source>
</evidence>
<evidence type="ECO:0000256" key="1">
    <source>
        <dbReference type="SAM" id="Coils"/>
    </source>
</evidence>
<reference evidence="2 3" key="1">
    <citation type="journal article" date="2020" name="Microb. Ecol.">
        <title>Ecogenomics of the Marine Benthic Filamentous Cyanobacterium Adonisia.</title>
        <authorList>
            <person name="Walter J.M."/>
            <person name="Coutinho F.H."/>
            <person name="Leomil L."/>
            <person name="Hargreaves P.I."/>
            <person name="Campeao M.E."/>
            <person name="Vieira V.V."/>
            <person name="Silva B.S."/>
            <person name="Fistarol G.O."/>
            <person name="Salomon P.S."/>
            <person name="Sawabe T."/>
            <person name="Mino S."/>
            <person name="Hosokawa M."/>
            <person name="Miyashita H."/>
            <person name="Maruyama F."/>
            <person name="van Verk M.C."/>
            <person name="Dutilh B.E."/>
            <person name="Thompson C.C."/>
            <person name="Thompson F.L."/>
        </authorList>
    </citation>
    <scope>NUCLEOTIDE SEQUENCE [LARGE SCALE GENOMIC DNA]</scope>
    <source>
        <strain evidence="2 3">CCMR0081</strain>
    </source>
</reference>